<dbReference type="Proteomes" id="UP000306912">
    <property type="component" value="Unassembled WGS sequence"/>
</dbReference>
<sequence length="575" mass="65495">MKSWKLLTGCTKILLRWYAMLLIKCKKSAVADRAFFCLSQEITQHVNNNFVTIMVAGGEFLRRDKMDTEQIFQLITEFNNDELEGVLDGTLDYTVRDSHGDTFLHCAARVDNVNALQLLLTKGKSMIDEVDSGGASVLMTACAWGSLGVVDLLLTKYAFAFDMNEGMQADKTMPYTYLGRARRDGADDEWYGFKLELLFQMIALGAHSDSFMMEREIIEWQQADGKYYDKIVVAKQAYNEAAVDFVARIQPVDALNRFALRNAYFLLAKAEYARGDMTAAMEHLNVLFSIADLADDKPLFTAEQEELRVQVYKLAAQQNEEWLPYYKEVLQTIVDNNIPMADSTIYQDIADINVVASGQYTLPQNKAAVRVAGESLLDAFLRHRKVIENELEYTVSEPATAEELAAAASEIGFELPKDLVDFYTKVGNGFSDGRLIWCQGLDISRATGIVGFFESVQEWFGGDDFDFVEESEISAEDVEFVNSNYKVFATYYENEDSHYKFFFGKNGRFGISQFCQDGLEFNEQLLERDMPLLQYDDLDEMMSKFLQIQVNRYRCRQNMVNDAYWRLADDLAKVG</sequence>
<evidence type="ECO:0000259" key="2">
    <source>
        <dbReference type="SMART" id="SM00860"/>
    </source>
</evidence>
<evidence type="ECO:0000256" key="1">
    <source>
        <dbReference type="PROSITE-ProRule" id="PRU00023"/>
    </source>
</evidence>
<feature type="repeat" description="ANK" evidence="1">
    <location>
        <begin position="99"/>
        <end position="123"/>
    </location>
</feature>
<name>A0A5R8Q897_9FIRM</name>
<organism evidence="3 4">
    <name type="scientific">Culicoidibacter larvae</name>
    <dbReference type="NCBI Taxonomy" id="2579976"/>
    <lineage>
        <taxon>Bacteria</taxon>
        <taxon>Bacillati</taxon>
        <taxon>Bacillota</taxon>
        <taxon>Culicoidibacteria</taxon>
        <taxon>Culicoidibacterales</taxon>
        <taxon>Culicoidibacteraceae</taxon>
        <taxon>Culicoidibacter</taxon>
    </lineage>
</organism>
<evidence type="ECO:0000313" key="3">
    <source>
        <dbReference type="EMBL" id="TLG71804.1"/>
    </source>
</evidence>
<dbReference type="InterPro" id="IPR002110">
    <property type="entry name" value="Ankyrin_rpt"/>
</dbReference>
<dbReference type="InterPro" id="IPR018958">
    <property type="entry name" value="Knr4/Smi1-like_dom"/>
</dbReference>
<dbReference type="InterPro" id="IPR037883">
    <property type="entry name" value="Knr4/Smi1-like_sf"/>
</dbReference>
<proteinExistence type="predicted"/>
<accession>A0A5R8Q897</accession>
<feature type="domain" description="Knr4/Smi1-like" evidence="2">
    <location>
        <begin position="398"/>
        <end position="544"/>
    </location>
</feature>
<dbReference type="SUPFAM" id="SSF160631">
    <property type="entry name" value="SMI1/KNR4-like"/>
    <property type="match status" value="1"/>
</dbReference>
<dbReference type="SMART" id="SM00248">
    <property type="entry name" value="ANK"/>
    <property type="match status" value="2"/>
</dbReference>
<keyword evidence="4" id="KW-1185">Reference proteome</keyword>
<dbReference type="SMART" id="SM00860">
    <property type="entry name" value="SMI1_KNR4"/>
    <property type="match status" value="1"/>
</dbReference>
<reference evidence="3 4" key="1">
    <citation type="submission" date="2019-05" db="EMBL/GenBank/DDBJ databases">
        <title>Culicoidintestinum kansasii gen. nov., sp. nov. from the gastrointestinal tract of the biting midge, Culicoides sonorensis.</title>
        <authorList>
            <person name="Neupane S."/>
            <person name="Ghosh A."/>
            <person name="Gunther S."/>
            <person name="Martin K."/>
            <person name="Zurek L."/>
        </authorList>
    </citation>
    <scope>NUCLEOTIDE SEQUENCE [LARGE SCALE GENOMIC DNA]</scope>
    <source>
        <strain evidence="3 4">CS-1</strain>
    </source>
</reference>
<dbReference type="InterPro" id="IPR036770">
    <property type="entry name" value="Ankyrin_rpt-contain_sf"/>
</dbReference>
<protein>
    <submittedName>
        <fullName evidence="3">Ankyrin repeat domain-containing protein</fullName>
    </submittedName>
</protein>
<gene>
    <name evidence="3" type="ORF">FEZ08_10370</name>
</gene>
<dbReference type="SUPFAM" id="SSF48403">
    <property type="entry name" value="Ankyrin repeat"/>
    <property type="match status" value="1"/>
</dbReference>
<comment type="caution">
    <text evidence="3">The sequence shown here is derived from an EMBL/GenBank/DDBJ whole genome shotgun (WGS) entry which is preliminary data.</text>
</comment>
<dbReference type="Gene3D" id="1.25.40.20">
    <property type="entry name" value="Ankyrin repeat-containing domain"/>
    <property type="match status" value="1"/>
</dbReference>
<dbReference type="AlphaFoldDB" id="A0A5R8Q897"/>
<dbReference type="Pfam" id="PF09346">
    <property type="entry name" value="SMI1_KNR4"/>
    <property type="match status" value="1"/>
</dbReference>
<keyword evidence="1" id="KW-0040">ANK repeat</keyword>
<evidence type="ECO:0000313" key="4">
    <source>
        <dbReference type="Proteomes" id="UP000306912"/>
    </source>
</evidence>
<dbReference type="InParanoid" id="A0A5R8Q897"/>
<dbReference type="Gene3D" id="3.40.1580.10">
    <property type="entry name" value="SMI1/KNR4-like"/>
    <property type="match status" value="1"/>
</dbReference>
<dbReference type="PROSITE" id="PS50297">
    <property type="entry name" value="ANK_REP_REGION"/>
    <property type="match status" value="1"/>
</dbReference>
<dbReference type="PROSITE" id="PS50088">
    <property type="entry name" value="ANK_REPEAT"/>
    <property type="match status" value="1"/>
</dbReference>
<dbReference type="Pfam" id="PF12796">
    <property type="entry name" value="Ank_2"/>
    <property type="match status" value="1"/>
</dbReference>
<dbReference type="EMBL" id="VBWP01000010">
    <property type="protein sequence ID" value="TLG71804.1"/>
    <property type="molecule type" value="Genomic_DNA"/>
</dbReference>